<gene>
    <name evidence="1" type="ORF">OWV82_001966</name>
</gene>
<evidence type="ECO:0000313" key="1">
    <source>
        <dbReference type="EMBL" id="KAJ4729140.1"/>
    </source>
</evidence>
<keyword evidence="2" id="KW-1185">Reference proteome</keyword>
<organism evidence="1 2">
    <name type="scientific">Melia azedarach</name>
    <name type="common">Chinaberry tree</name>
    <dbReference type="NCBI Taxonomy" id="155640"/>
    <lineage>
        <taxon>Eukaryota</taxon>
        <taxon>Viridiplantae</taxon>
        <taxon>Streptophyta</taxon>
        <taxon>Embryophyta</taxon>
        <taxon>Tracheophyta</taxon>
        <taxon>Spermatophyta</taxon>
        <taxon>Magnoliopsida</taxon>
        <taxon>eudicotyledons</taxon>
        <taxon>Gunneridae</taxon>
        <taxon>Pentapetalae</taxon>
        <taxon>rosids</taxon>
        <taxon>malvids</taxon>
        <taxon>Sapindales</taxon>
        <taxon>Meliaceae</taxon>
        <taxon>Melia</taxon>
    </lineage>
</organism>
<proteinExistence type="predicted"/>
<evidence type="ECO:0000313" key="2">
    <source>
        <dbReference type="Proteomes" id="UP001164539"/>
    </source>
</evidence>
<name>A0ACC1YZJ8_MELAZ</name>
<dbReference type="EMBL" id="CM051394">
    <property type="protein sequence ID" value="KAJ4729140.1"/>
    <property type="molecule type" value="Genomic_DNA"/>
</dbReference>
<protein>
    <submittedName>
        <fullName evidence="1">Glycosyltransferase</fullName>
    </submittedName>
</protein>
<accession>A0ACC1YZJ8</accession>
<comment type="caution">
    <text evidence="1">The sequence shown here is derived from an EMBL/GenBank/DDBJ whole genome shotgun (WGS) entry which is preliminary data.</text>
</comment>
<reference evidence="1 2" key="1">
    <citation type="journal article" date="2023" name="Science">
        <title>Complex scaffold remodeling in plant triterpene biosynthesis.</title>
        <authorList>
            <person name="De La Pena R."/>
            <person name="Hodgson H."/>
            <person name="Liu J.C."/>
            <person name="Stephenson M.J."/>
            <person name="Martin A.C."/>
            <person name="Owen C."/>
            <person name="Harkess A."/>
            <person name="Leebens-Mack J."/>
            <person name="Jimenez L.E."/>
            <person name="Osbourn A."/>
            <person name="Sattely E.S."/>
        </authorList>
    </citation>
    <scope>NUCLEOTIDE SEQUENCE [LARGE SCALE GENOMIC DNA]</scope>
    <source>
        <strain evidence="2">cv. JPN11</strain>
        <tissue evidence="1">Leaf</tissue>
    </source>
</reference>
<dbReference type="Proteomes" id="UP001164539">
    <property type="component" value="Chromosome 1"/>
</dbReference>
<sequence length="461" mass="51613">MASTESGELHVVVFPWFGFGHISPFVQLSNQLSLHGVKVSLFSAPGNISRIRSTLKLTPMAEIIPIQIPHIEGIPPGFDSTAEMTPAMAERLKLAMDLMQPQIKTILSELNPHFVVYDFAQHWMPKLASQLGIKTLFFHVFSAVSDAWIMVPARKSDHTVDDLMKPPIGFPVTSSIYLKEFEARDFLYVFTRFNDSPTVYERVIEGINGCTAIVFKTCNEMEGPYVDFKRTQFQKTVFLTGPLIPRPPSCELQEKWAKWLGQFPGKSVVYCSFGSESFLSDDQIKELALGLELTGLPFFLVINFPANLDAQNELVRALPGGFSDRVKNRGVVHTGWVQQRLITSHESVGCCISHSGFNSVIEVIVDDCQLVHLPLKGDQFLNSKLIANELKAGIEVKRRGSDGYFGKEDILEAITTVMVEVNKEPGLSIRANHKKLRDFLVNEEIQNKFIADLVKELKVLA</sequence>